<comment type="caution">
    <text evidence="3">The sequence shown here is derived from an EMBL/GenBank/DDBJ whole genome shotgun (WGS) entry which is preliminary data.</text>
</comment>
<protein>
    <recommendedName>
        <fullName evidence="2">4-fold beta flower domain-containing protein</fullName>
    </recommendedName>
</protein>
<dbReference type="Pfam" id="PF21784">
    <property type="entry name" value="Bflower"/>
    <property type="match status" value="1"/>
</dbReference>
<dbReference type="AlphaFoldDB" id="A0AB33WJ53"/>
<evidence type="ECO:0000313" key="4">
    <source>
        <dbReference type="Proteomes" id="UP000003790"/>
    </source>
</evidence>
<reference evidence="3 4" key="1">
    <citation type="journal article" date="2012" name="PLoS Genet.">
        <title>Comparative Genomics of Plant-Associated Pseudomonas spp.: Insights into Diversity and Inheritance of Traits Involved in Multitrophic Interactions.</title>
        <authorList>
            <person name="Loper J.E."/>
            <person name="Hassan K.A."/>
            <person name="Mavrodi D.V."/>
            <person name="Davis E.W.II."/>
            <person name="Lim C.K."/>
            <person name="Shaffer B.T."/>
            <person name="Elbourne L.D."/>
            <person name="Stockwell V.O."/>
            <person name="Hartney S.L."/>
            <person name="Breakwell K."/>
            <person name="Henkels M.D."/>
            <person name="Tetu S.G."/>
            <person name="Rangel L.I."/>
            <person name="Kidarsa T.A."/>
            <person name="Wilson N.L."/>
            <person name="van de Mortel J.E."/>
            <person name="Song C."/>
            <person name="Blumhagen R."/>
            <person name="Radune D."/>
            <person name="Hostetler J.B."/>
            <person name="Brinkac L.M."/>
            <person name="Durkin A.S."/>
            <person name="Kluepfel D.A."/>
            <person name="Wechter W.P."/>
            <person name="Anderson A.J."/>
            <person name="Kim Y.C."/>
            <person name="Pierson L.S.III."/>
            <person name="Pierson E.A."/>
            <person name="Lindow S.E."/>
            <person name="Kobayashi D.Y."/>
            <person name="Raaijmakers J.M."/>
            <person name="Weller D.M."/>
            <person name="Thomashow L.S."/>
            <person name="Allen A.E."/>
            <person name="Paulsen I.T."/>
        </authorList>
    </citation>
    <scope>NUCLEOTIDE SEQUENCE [LARGE SCALE GENOMIC DNA]</scope>
    <source>
        <strain evidence="3 4">O6</strain>
    </source>
</reference>
<evidence type="ECO:0000259" key="2">
    <source>
        <dbReference type="Pfam" id="PF21784"/>
    </source>
</evidence>
<evidence type="ECO:0000256" key="1">
    <source>
        <dbReference type="SAM" id="MobiDB-lite"/>
    </source>
</evidence>
<feature type="region of interest" description="Disordered" evidence="1">
    <location>
        <begin position="66"/>
        <end position="106"/>
    </location>
</feature>
<dbReference type="InterPro" id="IPR048911">
    <property type="entry name" value="Bflower"/>
</dbReference>
<organism evidence="3 4">
    <name type="scientific">Pseudomonas chlororaphis O6</name>
    <dbReference type="NCBI Taxonomy" id="1037915"/>
    <lineage>
        <taxon>Bacteria</taxon>
        <taxon>Pseudomonadati</taxon>
        <taxon>Pseudomonadota</taxon>
        <taxon>Gammaproteobacteria</taxon>
        <taxon>Pseudomonadales</taxon>
        <taxon>Pseudomonadaceae</taxon>
        <taxon>Pseudomonas</taxon>
    </lineage>
</organism>
<accession>A0AB33WJ53</accession>
<dbReference type="Proteomes" id="UP000003790">
    <property type="component" value="Chromosome"/>
</dbReference>
<gene>
    <name evidence="3" type="ORF">PchlO6_5021</name>
</gene>
<feature type="domain" description="4-fold beta flower" evidence="2">
    <location>
        <begin position="4"/>
        <end position="117"/>
    </location>
</feature>
<feature type="compositionally biased region" description="Gly residues" evidence="1">
    <location>
        <begin position="70"/>
        <end position="97"/>
    </location>
</feature>
<evidence type="ECO:0000313" key="3">
    <source>
        <dbReference type="EMBL" id="EIM13336.1"/>
    </source>
</evidence>
<sequence>MELTFYDRNGQPYCYCQDDEHLYTFGGLPIAYIYEESIYSFPGRHLGWFVNGWIYDPNGRALLFTEHANGGPGRPGRGGRPGKAGRGGRPGKGGRAGRPGRPGLTASWSNLTAAEFFNHP</sequence>
<proteinExistence type="predicted"/>
<dbReference type="RefSeq" id="WP_009050652.1">
    <property type="nucleotide sequence ID" value="NZ_CM001490.1"/>
</dbReference>
<name>A0AB33WJ53_9PSED</name>
<dbReference type="EMBL" id="AHOT01000028">
    <property type="protein sequence ID" value="EIM13336.1"/>
    <property type="molecule type" value="Genomic_DNA"/>
</dbReference>